<dbReference type="OMA" id="DFAPFMG"/>
<protein>
    <submittedName>
        <fullName evidence="1">OsmC family protein</fullName>
    </submittedName>
</protein>
<dbReference type="AlphaFoldDB" id="A0A832W812"/>
<dbReference type="Proteomes" id="UP000600774">
    <property type="component" value="Unassembled WGS sequence"/>
</dbReference>
<name>A0A832W812_9EURY</name>
<dbReference type="InterPro" id="IPR036102">
    <property type="entry name" value="OsmC/Ohrsf"/>
</dbReference>
<dbReference type="InterPro" id="IPR003718">
    <property type="entry name" value="OsmC/Ohr_fam"/>
</dbReference>
<organism evidence="1 2">
    <name type="scientific">Methanosarcina acetivorans</name>
    <dbReference type="NCBI Taxonomy" id="2214"/>
    <lineage>
        <taxon>Archaea</taxon>
        <taxon>Methanobacteriati</taxon>
        <taxon>Methanobacteriota</taxon>
        <taxon>Stenosarchaea group</taxon>
        <taxon>Methanomicrobia</taxon>
        <taxon>Methanosarcinales</taxon>
        <taxon>Methanosarcinaceae</taxon>
        <taxon>Methanosarcina</taxon>
    </lineage>
</organism>
<dbReference type="InterPro" id="IPR052924">
    <property type="entry name" value="OsmC/Ohr_hydroprdx_reductase"/>
</dbReference>
<evidence type="ECO:0000313" key="1">
    <source>
        <dbReference type="EMBL" id="HIH93618.1"/>
    </source>
</evidence>
<gene>
    <name evidence="1" type="ORF">HA338_06130</name>
</gene>
<proteinExistence type="predicted"/>
<comment type="caution">
    <text evidence="1">The sequence shown here is derived from an EMBL/GenBank/DDBJ whole genome shotgun (WGS) entry which is preliminary data.</text>
</comment>
<dbReference type="RefSeq" id="WP_011024397.1">
    <property type="nucleotide sequence ID" value="NZ_DUJU01000073.1"/>
</dbReference>
<dbReference type="SUPFAM" id="SSF82784">
    <property type="entry name" value="OsmC-like"/>
    <property type="match status" value="1"/>
</dbReference>
<dbReference type="GeneID" id="1476415"/>
<accession>A0A832W812</accession>
<reference evidence="1" key="1">
    <citation type="journal article" date="2020" name="bioRxiv">
        <title>A rank-normalized archaeal taxonomy based on genome phylogeny resolves widespread incomplete and uneven classifications.</title>
        <authorList>
            <person name="Rinke C."/>
            <person name="Chuvochina M."/>
            <person name="Mussig A.J."/>
            <person name="Chaumeil P.-A."/>
            <person name="Waite D.W."/>
            <person name="Whitman W.B."/>
            <person name="Parks D.H."/>
            <person name="Hugenholtz P."/>
        </authorList>
    </citation>
    <scope>NUCLEOTIDE SEQUENCE</scope>
    <source>
        <strain evidence="1">UBA8876</strain>
    </source>
</reference>
<dbReference type="Pfam" id="PF02566">
    <property type="entry name" value="OsmC"/>
    <property type="match status" value="1"/>
</dbReference>
<sequence length="218" mass="24411">MILNKVAVDRKRDDKVILNKVAVDRKRDEKLIINRVAVDQFSETLQKARNDPSKTKKVIEFEGNWEIGKTGPQFSTKIKTEKGGEFLIQSDEPIALGGSGTAPNPVQYGLYGIASCFAASLAKWTAMEGIVLNQLKIKVRADMDLSASFGIFQEPAIPIYECIKFEIVIDSGMSMEEIKRFNEIAKQRCPCYYCLTAAIVPDIVFKKGDQNHKQVSFL</sequence>
<dbReference type="EMBL" id="DUJU01000073">
    <property type="protein sequence ID" value="HIH93618.1"/>
    <property type="molecule type" value="Genomic_DNA"/>
</dbReference>
<dbReference type="Gene3D" id="3.30.300.20">
    <property type="match status" value="1"/>
</dbReference>
<dbReference type="PANTHER" id="PTHR35368">
    <property type="entry name" value="HYDROPEROXIDE REDUCTASE"/>
    <property type="match status" value="1"/>
</dbReference>
<evidence type="ECO:0000313" key="2">
    <source>
        <dbReference type="Proteomes" id="UP000600774"/>
    </source>
</evidence>
<dbReference type="InterPro" id="IPR015946">
    <property type="entry name" value="KH_dom-like_a/b"/>
</dbReference>
<dbReference type="PANTHER" id="PTHR35368:SF1">
    <property type="entry name" value="HYDROPEROXIDE REDUCTASE"/>
    <property type="match status" value="1"/>
</dbReference>